<keyword evidence="2" id="KW-1185">Reference proteome</keyword>
<dbReference type="EMBL" id="JAGRRH010000007">
    <property type="protein sequence ID" value="KAG7366543.1"/>
    <property type="molecule type" value="Genomic_DNA"/>
</dbReference>
<sequence>MRMQLAVSTTIAAFSAATVREVKSQDNIFALSTPGAGTTPDMIKDLDLSSRYETDQPNGIVGTGSPEEICVHDFESLHSEEDLRRELEEISVYYLENASVDRACSSTRDAADRDCRLDFSGLSTSSKFSQICEKLGGIYMEREHSIQCHSTKQQLYYQFDHYPNCFPASCDRNEINDMISKQIESVRRALEDDSGMSCFADYDILRHSGENAMDYGSDGFNRNGVPTFILMGLVSVYMGINYWV</sequence>
<dbReference type="AlphaFoldDB" id="A0A9K3LRA1"/>
<reference evidence="1" key="2">
    <citation type="submission" date="2021-04" db="EMBL/GenBank/DDBJ databases">
        <authorList>
            <person name="Podell S."/>
        </authorList>
    </citation>
    <scope>NUCLEOTIDE SEQUENCE</scope>
    <source>
        <strain evidence="1">Hildebrandi</strain>
    </source>
</reference>
<accession>A0A9K3LRA1</accession>
<reference evidence="1" key="1">
    <citation type="journal article" date="2021" name="Sci. Rep.">
        <title>Diploid genomic architecture of Nitzschia inconspicua, an elite biomass production diatom.</title>
        <authorList>
            <person name="Oliver A."/>
            <person name="Podell S."/>
            <person name="Pinowska A."/>
            <person name="Traller J.C."/>
            <person name="Smith S.R."/>
            <person name="McClure R."/>
            <person name="Beliaev A."/>
            <person name="Bohutskyi P."/>
            <person name="Hill E.A."/>
            <person name="Rabines A."/>
            <person name="Zheng H."/>
            <person name="Allen L.Z."/>
            <person name="Kuo A."/>
            <person name="Grigoriev I.V."/>
            <person name="Allen A.E."/>
            <person name="Hazlebeck D."/>
            <person name="Allen E.E."/>
        </authorList>
    </citation>
    <scope>NUCLEOTIDE SEQUENCE</scope>
    <source>
        <strain evidence="1">Hildebrandi</strain>
    </source>
</reference>
<gene>
    <name evidence="1" type="ORF">IV203_029213</name>
</gene>
<dbReference type="Proteomes" id="UP000693970">
    <property type="component" value="Unassembled WGS sequence"/>
</dbReference>
<name>A0A9K3LRA1_9STRA</name>
<evidence type="ECO:0000313" key="2">
    <source>
        <dbReference type="Proteomes" id="UP000693970"/>
    </source>
</evidence>
<comment type="caution">
    <text evidence="1">The sequence shown here is derived from an EMBL/GenBank/DDBJ whole genome shotgun (WGS) entry which is preliminary data.</text>
</comment>
<evidence type="ECO:0000313" key="1">
    <source>
        <dbReference type="EMBL" id="KAG7366543.1"/>
    </source>
</evidence>
<protein>
    <submittedName>
        <fullName evidence="1">Uncharacterized protein</fullName>
    </submittedName>
</protein>
<proteinExistence type="predicted"/>
<organism evidence="1 2">
    <name type="scientific">Nitzschia inconspicua</name>
    <dbReference type="NCBI Taxonomy" id="303405"/>
    <lineage>
        <taxon>Eukaryota</taxon>
        <taxon>Sar</taxon>
        <taxon>Stramenopiles</taxon>
        <taxon>Ochrophyta</taxon>
        <taxon>Bacillariophyta</taxon>
        <taxon>Bacillariophyceae</taxon>
        <taxon>Bacillariophycidae</taxon>
        <taxon>Bacillariales</taxon>
        <taxon>Bacillariaceae</taxon>
        <taxon>Nitzschia</taxon>
    </lineage>
</organism>